<gene>
    <name evidence="1" type="ORF">GCM10025782_22010</name>
</gene>
<name>A0ABP8YA16_9MICO</name>
<dbReference type="Proteomes" id="UP001500556">
    <property type="component" value="Unassembled WGS sequence"/>
</dbReference>
<evidence type="ECO:0000313" key="2">
    <source>
        <dbReference type="Proteomes" id="UP001500556"/>
    </source>
</evidence>
<accession>A0ABP8YA16</accession>
<reference evidence="2" key="1">
    <citation type="journal article" date="2019" name="Int. J. Syst. Evol. Microbiol.">
        <title>The Global Catalogue of Microorganisms (GCM) 10K type strain sequencing project: providing services to taxonomists for standard genome sequencing and annotation.</title>
        <authorList>
            <consortium name="The Broad Institute Genomics Platform"/>
            <consortium name="The Broad Institute Genome Sequencing Center for Infectious Disease"/>
            <person name="Wu L."/>
            <person name="Ma J."/>
        </authorList>
    </citation>
    <scope>NUCLEOTIDE SEQUENCE [LARGE SCALE GENOMIC DNA]</scope>
    <source>
        <strain evidence="2">JCM 18961</strain>
    </source>
</reference>
<organism evidence="1 2">
    <name type="scientific">Pedococcus ginsenosidimutans</name>
    <dbReference type="NCBI Taxonomy" id="490570"/>
    <lineage>
        <taxon>Bacteria</taxon>
        <taxon>Bacillati</taxon>
        <taxon>Actinomycetota</taxon>
        <taxon>Actinomycetes</taxon>
        <taxon>Micrococcales</taxon>
        <taxon>Intrasporangiaceae</taxon>
        <taxon>Pedococcus</taxon>
    </lineage>
</organism>
<keyword evidence="2" id="KW-1185">Reference proteome</keyword>
<comment type="caution">
    <text evidence="1">The sequence shown here is derived from an EMBL/GenBank/DDBJ whole genome shotgun (WGS) entry which is preliminary data.</text>
</comment>
<sequence length="80" mass="7996">MARIVAAPWLPAPPSKVSATTFDDVGSRVTTPSRRAGGRPVDGAVVPLGLVCEVVRGGVVRGAVVGRVLVAVRGGVVPVG</sequence>
<proteinExistence type="predicted"/>
<dbReference type="EMBL" id="BAABLO010000010">
    <property type="protein sequence ID" value="GAA4723616.1"/>
    <property type="molecule type" value="Genomic_DNA"/>
</dbReference>
<protein>
    <submittedName>
        <fullName evidence="1">Uncharacterized protein</fullName>
    </submittedName>
</protein>
<evidence type="ECO:0000313" key="1">
    <source>
        <dbReference type="EMBL" id="GAA4723616.1"/>
    </source>
</evidence>